<proteinExistence type="predicted"/>
<dbReference type="Gene3D" id="3.40.50.620">
    <property type="entry name" value="HUPs"/>
    <property type="match status" value="1"/>
</dbReference>
<organism evidence="2 3">
    <name type="scientific">Paenibacillus medicaginis</name>
    <dbReference type="NCBI Taxonomy" id="1470560"/>
    <lineage>
        <taxon>Bacteria</taxon>
        <taxon>Bacillati</taxon>
        <taxon>Bacillota</taxon>
        <taxon>Bacilli</taxon>
        <taxon>Bacillales</taxon>
        <taxon>Paenibacillaceae</taxon>
        <taxon>Paenibacillus</taxon>
    </lineage>
</organism>
<comment type="caution">
    <text evidence="2">The sequence shown here is derived from an EMBL/GenBank/DDBJ whole genome shotgun (WGS) entry which is preliminary data.</text>
</comment>
<dbReference type="EMBL" id="JBHIRY010000001">
    <property type="protein sequence ID" value="MFB5758974.1"/>
    <property type="molecule type" value="Genomic_DNA"/>
</dbReference>
<dbReference type="PANTHER" id="PTHR43196">
    <property type="entry name" value="SULFATE ADENYLYLTRANSFERASE SUBUNIT 2"/>
    <property type="match status" value="1"/>
</dbReference>
<dbReference type="Pfam" id="PF01507">
    <property type="entry name" value="PAPS_reduct"/>
    <property type="match status" value="1"/>
</dbReference>
<dbReference type="SUPFAM" id="SSF52402">
    <property type="entry name" value="Adenine nucleotide alpha hydrolases-like"/>
    <property type="match status" value="1"/>
</dbReference>
<dbReference type="InterPro" id="IPR002500">
    <property type="entry name" value="PAPS_reduct_dom"/>
</dbReference>
<accession>A0ABV5BUK5</accession>
<dbReference type="InterPro" id="IPR014729">
    <property type="entry name" value="Rossmann-like_a/b/a_fold"/>
</dbReference>
<protein>
    <submittedName>
        <fullName evidence="2">Phosphoadenosine phosphosulfate reductase family protein</fullName>
    </submittedName>
</protein>
<dbReference type="Proteomes" id="UP001580430">
    <property type="component" value="Unassembled WGS sequence"/>
</dbReference>
<gene>
    <name evidence="2" type="ORF">ACE5LO_01075</name>
</gene>
<evidence type="ECO:0000313" key="2">
    <source>
        <dbReference type="EMBL" id="MFB5758974.1"/>
    </source>
</evidence>
<keyword evidence="3" id="KW-1185">Reference proteome</keyword>
<dbReference type="RefSeq" id="WP_375518226.1">
    <property type="nucleotide sequence ID" value="NZ_JBHIRY010000001.1"/>
</dbReference>
<evidence type="ECO:0000259" key="1">
    <source>
        <dbReference type="Pfam" id="PF01507"/>
    </source>
</evidence>
<name>A0ABV5BUK5_9BACL</name>
<reference evidence="2 3" key="1">
    <citation type="submission" date="2024-09" db="EMBL/GenBank/DDBJ databases">
        <title>Paenibacillus zeirhizospherea sp. nov., isolated from surface of the maize (Zea mays) roots in a horticulture field, Hungary.</title>
        <authorList>
            <person name="Marton D."/>
            <person name="Farkas M."/>
            <person name="Bedics A."/>
            <person name="Toth E."/>
            <person name="Tancsics A."/>
            <person name="Boka K."/>
            <person name="Marati G."/>
            <person name="Kriszt B."/>
            <person name="Cserhati M."/>
        </authorList>
    </citation>
    <scope>NUCLEOTIDE SEQUENCE [LARGE SCALE GENOMIC DNA]</scope>
    <source>
        <strain evidence="2 3">JCM 18446</strain>
    </source>
</reference>
<sequence length="311" mass="36971">MRLGTKENPRHICGISGGKDSSAMAIYIKKNYPEIFEKLELFFTDTGSELPEIYDYLEKLEKYLDKKILRIKADPNHVNKFKVVAGGDESNPFEDLLKQFKGYLPAPNARWCTRTMKIVPLEQWIGDDYCISYIGIRADEMFREGYISRSKNKNIQPILLYQQDGLVLKDIYKLLEDTIGLPEYYKWRTRSGCYFCFYQRRVEWAIMYKLYPNLFKESQNYETEHDDGRTFTWVKDKPLTYISENAEDIIIRYIKRQYKKTQNKEQFTYSEQEMIELVKNKRLRELIDSWDMKKLHDVDGENKDGCNVCAV</sequence>
<dbReference type="InterPro" id="IPR050128">
    <property type="entry name" value="Sulfate_adenylyltrnsfr_sub2"/>
</dbReference>
<evidence type="ECO:0000313" key="3">
    <source>
        <dbReference type="Proteomes" id="UP001580430"/>
    </source>
</evidence>
<dbReference type="PANTHER" id="PTHR43196:SF2">
    <property type="entry name" value="PHOSPHOADENOSINE PHOSPHOSULFATE REDUCTASE"/>
    <property type="match status" value="1"/>
</dbReference>
<feature type="domain" description="Phosphoadenosine phosphosulphate reductase" evidence="1">
    <location>
        <begin position="14"/>
        <end position="144"/>
    </location>
</feature>